<keyword evidence="2" id="KW-1185">Reference proteome</keyword>
<proteinExistence type="predicted"/>
<comment type="caution">
    <text evidence="1">The sequence shown here is derived from an EMBL/GenBank/DDBJ whole genome shotgun (WGS) entry which is preliminary data.</text>
</comment>
<organism evidence="1 2">
    <name type="scientific">Haemaphysalis longicornis</name>
    <name type="common">Bush tick</name>
    <dbReference type="NCBI Taxonomy" id="44386"/>
    <lineage>
        <taxon>Eukaryota</taxon>
        <taxon>Metazoa</taxon>
        <taxon>Ecdysozoa</taxon>
        <taxon>Arthropoda</taxon>
        <taxon>Chelicerata</taxon>
        <taxon>Arachnida</taxon>
        <taxon>Acari</taxon>
        <taxon>Parasitiformes</taxon>
        <taxon>Ixodida</taxon>
        <taxon>Ixodoidea</taxon>
        <taxon>Ixodidae</taxon>
        <taxon>Haemaphysalinae</taxon>
        <taxon>Haemaphysalis</taxon>
    </lineage>
</organism>
<dbReference type="VEuPathDB" id="VectorBase:HLOH_044399"/>
<protein>
    <submittedName>
        <fullName evidence="1">Uncharacterized protein</fullName>
    </submittedName>
</protein>
<evidence type="ECO:0000313" key="1">
    <source>
        <dbReference type="EMBL" id="KAH9373677.1"/>
    </source>
</evidence>
<dbReference type="EMBL" id="JABSTR010000006">
    <property type="protein sequence ID" value="KAH9373677.1"/>
    <property type="molecule type" value="Genomic_DNA"/>
</dbReference>
<evidence type="ECO:0000313" key="2">
    <source>
        <dbReference type="Proteomes" id="UP000821853"/>
    </source>
</evidence>
<dbReference type="AlphaFoldDB" id="A0A9J6GE29"/>
<gene>
    <name evidence="1" type="ORF">HPB48_018678</name>
</gene>
<reference evidence="1 2" key="1">
    <citation type="journal article" date="2020" name="Cell">
        <title>Large-Scale Comparative Analyses of Tick Genomes Elucidate Their Genetic Diversity and Vector Capacities.</title>
        <authorList>
            <consortium name="Tick Genome and Microbiome Consortium (TIGMIC)"/>
            <person name="Jia N."/>
            <person name="Wang J."/>
            <person name="Shi W."/>
            <person name="Du L."/>
            <person name="Sun Y."/>
            <person name="Zhan W."/>
            <person name="Jiang J.F."/>
            <person name="Wang Q."/>
            <person name="Zhang B."/>
            <person name="Ji P."/>
            <person name="Bell-Sakyi L."/>
            <person name="Cui X.M."/>
            <person name="Yuan T.T."/>
            <person name="Jiang B.G."/>
            <person name="Yang W.F."/>
            <person name="Lam T.T."/>
            <person name="Chang Q.C."/>
            <person name="Ding S.J."/>
            <person name="Wang X.J."/>
            <person name="Zhu J.G."/>
            <person name="Ruan X.D."/>
            <person name="Zhao L."/>
            <person name="Wei J.T."/>
            <person name="Ye R.Z."/>
            <person name="Que T.C."/>
            <person name="Du C.H."/>
            <person name="Zhou Y.H."/>
            <person name="Cheng J.X."/>
            <person name="Dai P.F."/>
            <person name="Guo W.B."/>
            <person name="Han X.H."/>
            <person name="Huang E.J."/>
            <person name="Li L.F."/>
            <person name="Wei W."/>
            <person name="Gao Y.C."/>
            <person name="Liu J.Z."/>
            <person name="Shao H.Z."/>
            <person name="Wang X."/>
            <person name="Wang C.C."/>
            <person name="Yang T.C."/>
            <person name="Huo Q.B."/>
            <person name="Li W."/>
            <person name="Chen H.Y."/>
            <person name="Chen S.E."/>
            <person name="Zhou L.G."/>
            <person name="Ni X.B."/>
            <person name="Tian J.H."/>
            <person name="Sheng Y."/>
            <person name="Liu T."/>
            <person name="Pan Y.S."/>
            <person name="Xia L.Y."/>
            <person name="Li J."/>
            <person name="Zhao F."/>
            <person name="Cao W.C."/>
        </authorList>
    </citation>
    <scope>NUCLEOTIDE SEQUENCE [LARGE SCALE GENOMIC DNA]</scope>
    <source>
        <strain evidence="1">HaeL-2018</strain>
    </source>
</reference>
<sequence length="139" mass="15134">MPERKGDPGILIRYLDRSNQIVADMDDCGVRGGALLTIRYLPINEKPTPFQAYEAITRNQMRGIIHNAGGMAATELKAKLRCESAKSSALALLAKGNGAGNLSGKAAFLSRSDSNRIRFKFFLSSQQSMLVGPVTSWDM</sequence>
<accession>A0A9J6GE29</accession>
<dbReference type="Proteomes" id="UP000821853">
    <property type="component" value="Chromosome 4"/>
</dbReference>
<name>A0A9J6GE29_HAELO</name>